<proteinExistence type="predicted"/>
<accession>A0A1G8LC70</accession>
<dbReference type="OrthoDB" id="2967153at2"/>
<dbReference type="EMBL" id="FNDU01000008">
    <property type="protein sequence ID" value="SDI53328.1"/>
    <property type="molecule type" value="Genomic_DNA"/>
</dbReference>
<keyword evidence="2" id="KW-1185">Reference proteome</keyword>
<dbReference type="Proteomes" id="UP000199017">
    <property type="component" value="Unassembled WGS sequence"/>
</dbReference>
<reference evidence="1 2" key="1">
    <citation type="submission" date="2016-10" db="EMBL/GenBank/DDBJ databases">
        <authorList>
            <person name="de Groot N.N."/>
        </authorList>
    </citation>
    <scope>NUCLEOTIDE SEQUENCE [LARGE SCALE GENOMIC DNA]</scope>
    <source>
        <strain evidence="2">P4B,CCM 7963,CECT 7998,DSM 25260,IBRC-M 10614,KCTC 13821</strain>
    </source>
</reference>
<organism evidence="1 2">
    <name type="scientific">Alteribacillus bidgolensis</name>
    <dbReference type="NCBI Taxonomy" id="930129"/>
    <lineage>
        <taxon>Bacteria</taxon>
        <taxon>Bacillati</taxon>
        <taxon>Bacillota</taxon>
        <taxon>Bacilli</taxon>
        <taxon>Bacillales</taxon>
        <taxon>Bacillaceae</taxon>
        <taxon>Alteribacillus</taxon>
    </lineage>
</organism>
<name>A0A1G8LC70_9BACI</name>
<sequence>MDENLHIFMEYKIIPEEEQNYTRIMEEIAEVLPNYEVENFQWFSAADQQGLFVEMFEVPTLSHYHTLRKWRCSKDHHIFGKLDDCVEGGIKKIHCWAFKAKTDQLKLR</sequence>
<dbReference type="AlphaFoldDB" id="A0A1G8LC70"/>
<gene>
    <name evidence="1" type="ORF">SAMN05216352_108236</name>
</gene>
<protein>
    <recommendedName>
        <fullName evidence="3">ABM domain-containing protein</fullName>
    </recommendedName>
</protein>
<evidence type="ECO:0000313" key="1">
    <source>
        <dbReference type="EMBL" id="SDI53328.1"/>
    </source>
</evidence>
<dbReference type="RefSeq" id="WP_091586192.1">
    <property type="nucleotide sequence ID" value="NZ_FNDU01000008.1"/>
</dbReference>
<evidence type="ECO:0008006" key="3">
    <source>
        <dbReference type="Google" id="ProtNLM"/>
    </source>
</evidence>
<dbReference type="STRING" id="930129.SAMN05216352_108236"/>
<evidence type="ECO:0000313" key="2">
    <source>
        <dbReference type="Proteomes" id="UP000199017"/>
    </source>
</evidence>